<keyword evidence="5" id="KW-0732">Signal</keyword>
<feature type="signal peptide" evidence="5">
    <location>
        <begin position="1"/>
        <end position="25"/>
    </location>
</feature>
<feature type="domain" description="N-acetylmuramoyl-L-alanine amidase" evidence="6">
    <location>
        <begin position="44"/>
        <end position="192"/>
    </location>
</feature>
<dbReference type="Proteomes" id="UP000198619">
    <property type="component" value="Unassembled WGS sequence"/>
</dbReference>
<dbReference type="SMART" id="SM00644">
    <property type="entry name" value="Ami_2"/>
    <property type="match status" value="1"/>
</dbReference>
<dbReference type="InterPro" id="IPR002502">
    <property type="entry name" value="Amidase_domain"/>
</dbReference>
<feature type="chain" id="PRO_5011663789" description="N-acetylmuramoyl-L-alanine amidase" evidence="5">
    <location>
        <begin position="26"/>
        <end position="291"/>
    </location>
</feature>
<name>A0A1I0VJA6_9CLOT</name>
<keyword evidence="8" id="KW-1185">Reference proteome</keyword>
<dbReference type="InterPro" id="IPR051206">
    <property type="entry name" value="NAMLAA_amidase_2"/>
</dbReference>
<evidence type="ECO:0000259" key="6">
    <source>
        <dbReference type="SMART" id="SM00644"/>
    </source>
</evidence>
<gene>
    <name evidence="7" type="ORF">SAMN04488528_100294</name>
</gene>
<dbReference type="GO" id="GO:0009254">
    <property type="term" value="P:peptidoglycan turnover"/>
    <property type="evidence" value="ECO:0007669"/>
    <property type="project" value="TreeGrafter"/>
</dbReference>
<dbReference type="Gene3D" id="2.30.30.40">
    <property type="entry name" value="SH3 Domains"/>
    <property type="match status" value="1"/>
</dbReference>
<dbReference type="PANTHER" id="PTHR30417">
    <property type="entry name" value="N-ACETYLMURAMOYL-L-ALANINE AMIDASE AMID"/>
    <property type="match status" value="1"/>
</dbReference>
<comment type="catalytic activity">
    <reaction evidence="1">
        <text>Hydrolyzes the link between N-acetylmuramoyl residues and L-amino acid residues in certain cell-wall glycopeptides.</text>
        <dbReference type="EC" id="3.5.1.28"/>
    </reaction>
</comment>
<dbReference type="Gene3D" id="3.40.80.10">
    <property type="entry name" value="Peptidoglycan recognition protein-like"/>
    <property type="match status" value="1"/>
</dbReference>
<evidence type="ECO:0000256" key="1">
    <source>
        <dbReference type="ARBA" id="ARBA00001561"/>
    </source>
</evidence>
<dbReference type="GO" id="GO:0071555">
    <property type="term" value="P:cell wall organization"/>
    <property type="evidence" value="ECO:0007669"/>
    <property type="project" value="UniProtKB-KW"/>
</dbReference>
<keyword evidence="4" id="KW-0961">Cell wall biogenesis/degradation</keyword>
<dbReference type="OrthoDB" id="9794294at2"/>
<sequence>MNNKKMIFLCVVMCVNFFTTNIAYAYENNNCLINGISINKQLININYTKGVEIKPKYIVIHDTDNRAKGANAQANRDFFANHKDAKVSAHYVVDDSNIVQVLEDNWLGWHSGEVRNNKMNNKNSIAIEMCVNEDNDFGKTFENTVELTKHLMKKYHISKENVIRHNDVTGKTCPKMMIVDRPNLWGEFKEQIGQENKTDGNKSSDEISVEEIKNKTEINGKIRNISTLLNIRREANTSREVIDCVENGQNVQVIQHLDNWYKIRYIKDSLEIEGYVRDKYVLCTENYDVNY</sequence>
<evidence type="ECO:0000256" key="3">
    <source>
        <dbReference type="ARBA" id="ARBA00022801"/>
    </source>
</evidence>
<dbReference type="STRING" id="84698.SAMN04488528_100294"/>
<organism evidence="7 8">
    <name type="scientific">Clostridium frigidicarnis</name>
    <dbReference type="NCBI Taxonomy" id="84698"/>
    <lineage>
        <taxon>Bacteria</taxon>
        <taxon>Bacillati</taxon>
        <taxon>Bacillota</taxon>
        <taxon>Clostridia</taxon>
        <taxon>Eubacteriales</taxon>
        <taxon>Clostridiaceae</taxon>
        <taxon>Clostridium</taxon>
    </lineage>
</organism>
<dbReference type="Pfam" id="PF01510">
    <property type="entry name" value="Amidase_2"/>
    <property type="match status" value="1"/>
</dbReference>
<evidence type="ECO:0000256" key="2">
    <source>
        <dbReference type="ARBA" id="ARBA00011901"/>
    </source>
</evidence>
<dbReference type="Pfam" id="PF08239">
    <property type="entry name" value="SH3_3"/>
    <property type="match status" value="1"/>
</dbReference>
<dbReference type="GO" id="GO:0009253">
    <property type="term" value="P:peptidoglycan catabolic process"/>
    <property type="evidence" value="ECO:0007669"/>
    <property type="project" value="InterPro"/>
</dbReference>
<dbReference type="RefSeq" id="WP_090038231.1">
    <property type="nucleotide sequence ID" value="NZ_FOKI01000002.1"/>
</dbReference>
<dbReference type="CDD" id="cd06583">
    <property type="entry name" value="PGRP"/>
    <property type="match status" value="1"/>
</dbReference>
<dbReference type="InterPro" id="IPR036505">
    <property type="entry name" value="Amidase/PGRP_sf"/>
</dbReference>
<reference evidence="7 8" key="1">
    <citation type="submission" date="2016-10" db="EMBL/GenBank/DDBJ databases">
        <authorList>
            <person name="de Groot N.N."/>
        </authorList>
    </citation>
    <scope>NUCLEOTIDE SEQUENCE [LARGE SCALE GENOMIC DNA]</scope>
    <source>
        <strain evidence="7 8">DSM 12271</strain>
    </source>
</reference>
<accession>A0A1I0VJA6</accession>
<evidence type="ECO:0000313" key="8">
    <source>
        <dbReference type="Proteomes" id="UP000198619"/>
    </source>
</evidence>
<dbReference type="InterPro" id="IPR003646">
    <property type="entry name" value="SH3-like_bac-type"/>
</dbReference>
<dbReference type="EMBL" id="FOKI01000002">
    <property type="protein sequence ID" value="SFA76103.1"/>
    <property type="molecule type" value="Genomic_DNA"/>
</dbReference>
<dbReference type="GO" id="GO:0008745">
    <property type="term" value="F:N-acetylmuramoyl-L-alanine amidase activity"/>
    <property type="evidence" value="ECO:0007669"/>
    <property type="project" value="UniProtKB-EC"/>
</dbReference>
<keyword evidence="3" id="KW-0378">Hydrolase</keyword>
<dbReference type="AlphaFoldDB" id="A0A1I0VJA6"/>
<evidence type="ECO:0000256" key="4">
    <source>
        <dbReference type="ARBA" id="ARBA00023316"/>
    </source>
</evidence>
<dbReference type="SUPFAM" id="SSF55846">
    <property type="entry name" value="N-acetylmuramoyl-L-alanine amidase-like"/>
    <property type="match status" value="1"/>
</dbReference>
<evidence type="ECO:0000313" key="7">
    <source>
        <dbReference type="EMBL" id="SFA76103.1"/>
    </source>
</evidence>
<proteinExistence type="predicted"/>
<evidence type="ECO:0000256" key="5">
    <source>
        <dbReference type="SAM" id="SignalP"/>
    </source>
</evidence>
<protein>
    <recommendedName>
        <fullName evidence="2">N-acetylmuramoyl-L-alanine amidase</fullName>
        <ecNumber evidence="2">3.5.1.28</ecNumber>
    </recommendedName>
</protein>
<dbReference type="EC" id="3.5.1.28" evidence="2"/>
<dbReference type="PANTHER" id="PTHR30417:SF1">
    <property type="entry name" value="N-ACETYLMURAMOYL-L-ALANINE AMIDASE AMID"/>
    <property type="match status" value="1"/>
</dbReference>